<proteinExistence type="predicted"/>
<organism evidence="1 2">
    <name type="scientific">Elysia crispata</name>
    <name type="common">lettuce slug</name>
    <dbReference type="NCBI Taxonomy" id="231223"/>
    <lineage>
        <taxon>Eukaryota</taxon>
        <taxon>Metazoa</taxon>
        <taxon>Spiralia</taxon>
        <taxon>Lophotrochozoa</taxon>
        <taxon>Mollusca</taxon>
        <taxon>Gastropoda</taxon>
        <taxon>Heterobranchia</taxon>
        <taxon>Euthyneura</taxon>
        <taxon>Panpulmonata</taxon>
        <taxon>Sacoglossa</taxon>
        <taxon>Placobranchoidea</taxon>
        <taxon>Plakobranchidae</taxon>
        <taxon>Elysia</taxon>
    </lineage>
</organism>
<dbReference type="AlphaFoldDB" id="A0AAE1AEB3"/>
<name>A0AAE1AEB3_9GAST</name>
<keyword evidence="2" id="KW-1185">Reference proteome</keyword>
<gene>
    <name evidence="1" type="ORF">RRG08_058129</name>
</gene>
<dbReference type="EMBL" id="JAWDGP010002020">
    <property type="protein sequence ID" value="KAK3786067.1"/>
    <property type="molecule type" value="Genomic_DNA"/>
</dbReference>
<dbReference type="Proteomes" id="UP001283361">
    <property type="component" value="Unassembled WGS sequence"/>
</dbReference>
<reference evidence="1" key="1">
    <citation type="journal article" date="2023" name="G3 (Bethesda)">
        <title>A reference genome for the long-term kleptoplast-retaining sea slug Elysia crispata morphotype clarki.</title>
        <authorList>
            <person name="Eastman K.E."/>
            <person name="Pendleton A.L."/>
            <person name="Shaikh M.A."/>
            <person name="Suttiyut T."/>
            <person name="Ogas R."/>
            <person name="Tomko P."/>
            <person name="Gavelis G."/>
            <person name="Widhalm J.R."/>
            <person name="Wisecaver J.H."/>
        </authorList>
    </citation>
    <scope>NUCLEOTIDE SEQUENCE</scope>
    <source>
        <strain evidence="1">ECLA1</strain>
    </source>
</reference>
<protein>
    <submittedName>
        <fullName evidence="1">Uncharacterized protein</fullName>
    </submittedName>
</protein>
<sequence length="195" mass="22394">MTSSTLDAFADMTSSSIKVQMVLVFRLERVGDGLTTDHIKTLWRTKFSILYSGRDNNHHSEGVVLVLDQYALKSLRGWEQNADRIIMASFNTRRKNGNMNIVHVYTPVIEAEEETKGAVYNRLYEAIDQLPKKKNVMLLRQETPMPILELFMGKWLGLMKDNGKRLENFCDFNGFIIGGSVFPHKRIHKATENKN</sequence>
<accession>A0AAE1AEB3</accession>
<evidence type="ECO:0000313" key="2">
    <source>
        <dbReference type="Proteomes" id="UP001283361"/>
    </source>
</evidence>
<comment type="caution">
    <text evidence="1">The sequence shown here is derived from an EMBL/GenBank/DDBJ whole genome shotgun (WGS) entry which is preliminary data.</text>
</comment>
<evidence type="ECO:0000313" key="1">
    <source>
        <dbReference type="EMBL" id="KAK3786067.1"/>
    </source>
</evidence>